<dbReference type="AlphaFoldDB" id="A0ABD3Q1Z4"/>
<keyword evidence="5 7" id="KW-0472">Membrane</keyword>
<evidence type="ECO:0000256" key="7">
    <source>
        <dbReference type="RuleBase" id="RU368066"/>
    </source>
</evidence>
<keyword evidence="6" id="KW-0325">Glycoprotein</keyword>
<dbReference type="Pfam" id="PF04515">
    <property type="entry name" value="Choline_transpo"/>
    <property type="match status" value="1"/>
</dbReference>
<sequence length="666" mass="74292">MSGDEIEQGDKLTPADFEGVTSHRHCTDVLCTLLLWIMWLSMTGLGIYAYQNGDYRLILYPLDYAGNVCGTDYGNHDMREYPYLYYVNDFAGGVCVKECPAIEELTDPYTLITYDGLYRTNNSFVTTDQIAIADYSKSNNSLSCTEELCYPDPSDPKSAYTSYGVNKGQGFAWFALDSYEVLWRCVVSDDAKQALYDVATTNETDTTVAPSDFLAETLIPENQVTEAFKGGYNFYSNLYGDLWTSRYYILGIGFGVSLVLGFTYAFMLRIPGVLSFMVWASVFMSIAIFFVAGWYAGETAAAWAAADPPTFTEDEIKAATYGSYVLYGIGGLLVLLFLFMRKRIQLAMGCVKETSKAIIAMPIIILFPVIQALGFMVFMIIWSVYAVNLASMGEFSTYSVTAGPISISVRSFEFSDFVKQCGWYLLFCFFWSGQFILAMGEIVFAMAVSKWYFCRDKDEIGNLTVIKSATTSIWYHSGTAAFGSLLIAIIKLIRAFIAYLQKKAEEMDSSIAKAILCCFQCCFWCLEKCMKFLNKNAYIQTAIFGTAFCTSAKEAFFLILRNAMRIASITYVSGGVMFVGKVFITSMTTGLAYIAISQQIGDELYSIIGPLVFIAFIAWFIAGMFMGVYDMGIATILQCFVADEEMFDDDQMYAEGALKSWVDSHG</sequence>
<dbReference type="InterPro" id="IPR007603">
    <property type="entry name" value="Choline_transptr-like"/>
</dbReference>
<feature type="transmembrane region" description="Helical" evidence="7">
    <location>
        <begin position="273"/>
        <end position="296"/>
    </location>
</feature>
<feature type="transmembrane region" description="Helical" evidence="7">
    <location>
        <begin position="473"/>
        <end position="493"/>
    </location>
</feature>
<evidence type="ECO:0000256" key="5">
    <source>
        <dbReference type="ARBA" id="ARBA00023136"/>
    </source>
</evidence>
<protein>
    <recommendedName>
        <fullName evidence="7">Choline transporter-like protein</fullName>
    </recommendedName>
</protein>
<accession>A0ABD3Q1Z4</accession>
<comment type="caution">
    <text evidence="8">The sequence shown here is derived from an EMBL/GenBank/DDBJ whole genome shotgun (WGS) entry which is preliminary data.</text>
</comment>
<evidence type="ECO:0000256" key="3">
    <source>
        <dbReference type="ARBA" id="ARBA00022692"/>
    </source>
</evidence>
<keyword evidence="3 7" id="KW-0812">Transmembrane</keyword>
<keyword evidence="4 7" id="KW-1133">Transmembrane helix</keyword>
<dbReference type="Proteomes" id="UP001530400">
    <property type="component" value="Unassembled WGS sequence"/>
</dbReference>
<evidence type="ECO:0000313" key="8">
    <source>
        <dbReference type="EMBL" id="KAL3794438.1"/>
    </source>
</evidence>
<organism evidence="8 9">
    <name type="scientific">Cyclotella atomus</name>
    <dbReference type="NCBI Taxonomy" id="382360"/>
    <lineage>
        <taxon>Eukaryota</taxon>
        <taxon>Sar</taxon>
        <taxon>Stramenopiles</taxon>
        <taxon>Ochrophyta</taxon>
        <taxon>Bacillariophyta</taxon>
        <taxon>Coscinodiscophyceae</taxon>
        <taxon>Thalassiosirophycidae</taxon>
        <taxon>Stephanodiscales</taxon>
        <taxon>Stephanodiscaceae</taxon>
        <taxon>Cyclotella</taxon>
    </lineage>
</organism>
<name>A0ABD3Q1Z4_9STRA</name>
<proteinExistence type="inferred from homology"/>
<dbReference type="EMBL" id="JALLPJ020000357">
    <property type="protein sequence ID" value="KAL3794438.1"/>
    <property type="molecule type" value="Genomic_DNA"/>
</dbReference>
<evidence type="ECO:0000256" key="4">
    <source>
        <dbReference type="ARBA" id="ARBA00022989"/>
    </source>
</evidence>
<dbReference type="GO" id="GO:0005886">
    <property type="term" value="C:plasma membrane"/>
    <property type="evidence" value="ECO:0007669"/>
    <property type="project" value="UniProtKB-SubCell"/>
</dbReference>
<evidence type="ECO:0000313" key="9">
    <source>
        <dbReference type="Proteomes" id="UP001530400"/>
    </source>
</evidence>
<feature type="transmembrane region" description="Helical" evidence="7">
    <location>
        <begin position="316"/>
        <end position="339"/>
    </location>
</feature>
<comment type="function">
    <text evidence="7">Choline transporter.</text>
</comment>
<reference evidence="8 9" key="1">
    <citation type="submission" date="2024-10" db="EMBL/GenBank/DDBJ databases">
        <title>Updated reference genomes for cyclostephanoid diatoms.</title>
        <authorList>
            <person name="Roberts W.R."/>
            <person name="Alverson A.J."/>
        </authorList>
    </citation>
    <scope>NUCLEOTIDE SEQUENCE [LARGE SCALE GENOMIC DNA]</scope>
    <source>
        <strain evidence="8 9">AJA010-31</strain>
    </source>
</reference>
<feature type="transmembrane region" description="Helical" evidence="7">
    <location>
        <begin position="247"/>
        <end position="266"/>
    </location>
</feature>
<feature type="transmembrane region" description="Helical" evidence="7">
    <location>
        <begin position="607"/>
        <end position="629"/>
    </location>
</feature>
<dbReference type="PANTHER" id="PTHR12385">
    <property type="entry name" value="CHOLINE TRANSPORTER-LIKE (SLC FAMILY 44)"/>
    <property type="match status" value="1"/>
</dbReference>
<feature type="transmembrane region" description="Helical" evidence="7">
    <location>
        <begin position="29"/>
        <end position="50"/>
    </location>
</feature>
<gene>
    <name evidence="8" type="ORF">ACHAWO_000221</name>
</gene>
<evidence type="ECO:0000256" key="2">
    <source>
        <dbReference type="ARBA" id="ARBA00007168"/>
    </source>
</evidence>
<keyword evidence="9" id="KW-1185">Reference proteome</keyword>
<feature type="transmembrane region" description="Helical" evidence="7">
    <location>
        <begin position="569"/>
        <end position="595"/>
    </location>
</feature>
<dbReference type="PANTHER" id="PTHR12385:SF14">
    <property type="entry name" value="CHOLINE TRANSPORTER-LIKE 2"/>
    <property type="match status" value="1"/>
</dbReference>
<feature type="transmembrane region" description="Helical" evidence="7">
    <location>
        <begin position="424"/>
        <end position="453"/>
    </location>
</feature>
<dbReference type="GO" id="GO:0022857">
    <property type="term" value="F:transmembrane transporter activity"/>
    <property type="evidence" value="ECO:0007669"/>
    <property type="project" value="UniProtKB-UniRule"/>
</dbReference>
<comment type="subcellular location">
    <subcellularLocation>
        <location evidence="7">Cell membrane</location>
        <topology evidence="7">Multi-pass membrane protein</topology>
    </subcellularLocation>
    <subcellularLocation>
        <location evidence="1">Membrane</location>
        <topology evidence="1">Multi-pass membrane protein</topology>
    </subcellularLocation>
</comment>
<evidence type="ECO:0000256" key="1">
    <source>
        <dbReference type="ARBA" id="ARBA00004141"/>
    </source>
</evidence>
<feature type="transmembrane region" description="Helical" evidence="7">
    <location>
        <begin position="359"/>
        <end position="383"/>
    </location>
</feature>
<evidence type="ECO:0000256" key="6">
    <source>
        <dbReference type="ARBA" id="ARBA00023180"/>
    </source>
</evidence>
<comment type="similarity">
    <text evidence="2 7">Belongs to the CTL (choline transporter-like) family.</text>
</comment>